<keyword evidence="2" id="KW-0768">Sushi</keyword>
<comment type="caution">
    <text evidence="2">Lacks conserved residue(s) required for the propagation of feature annotation.</text>
</comment>
<dbReference type="Gene3D" id="2.40.10.10">
    <property type="entry name" value="Trypsin-like serine proteases"/>
    <property type="match status" value="1"/>
</dbReference>
<keyword evidence="5" id="KW-0645">Protease</keyword>
<dbReference type="Pfam" id="PF00089">
    <property type="entry name" value="Trypsin"/>
    <property type="match status" value="1"/>
</dbReference>
<dbReference type="InterPro" id="IPR000436">
    <property type="entry name" value="Sushi_SCR_CCP_dom"/>
</dbReference>
<dbReference type="PANTHER" id="PTHR24260:SF136">
    <property type="entry name" value="GH08193P-RELATED"/>
    <property type="match status" value="1"/>
</dbReference>
<feature type="domain" description="Sushi" evidence="4">
    <location>
        <begin position="134"/>
        <end position="198"/>
    </location>
</feature>
<dbReference type="InterPro" id="IPR009003">
    <property type="entry name" value="Peptidase_S1_PA"/>
</dbReference>
<dbReference type="Proteomes" id="UP000299102">
    <property type="component" value="Unassembled WGS sequence"/>
</dbReference>
<dbReference type="Gene3D" id="2.10.70.10">
    <property type="entry name" value="Complement Module, domain 1"/>
    <property type="match status" value="2"/>
</dbReference>
<evidence type="ECO:0000259" key="4">
    <source>
        <dbReference type="PROSITE" id="PS50923"/>
    </source>
</evidence>
<feature type="domain" description="Peptidase S1" evidence="3">
    <location>
        <begin position="372"/>
        <end position="632"/>
    </location>
</feature>
<name>A0A4C1V5I6_EUMVA</name>
<sequence>MPTQLWLYPGKCLSGPEKIFESNIVTERTCRIPPYPEDGNYVVVNEPGAKPGDSFQNLTLIQYRTDDRNRLVEVNTFACSFGEWYWKVLRYEVDTKGFDSKSCPLLCANVSDAHSSVQRKKPSKDIQDEVQPQHLCKLPPYPPNGFYEVATKGTAKPGALLEAAYLIYRCHLRYKIVGNKNIVCFSGKWYSAAPKCVESRTEQRQEPRCRRWSDTKNEGIHSMSASAQPRANAVSNRTKNKTTFVFARAITNRCLLPEYPVDGKYFVLNKRDSVPGETQETLSLEYVCNGDSKIVGSKKVYCINGAWSSELPKCVREYSPSPTLRDRKWRMNRTVVNANHQDDVDDVPDERNDDGNRSFWGVRCGFITNTGTANGSSSLLPWRAGVYDRNTSPHRHECSGTIVATNLVVSAASCFWSNADGVLPASRFAVAAGKFYSGWDDQRDMFVQKSDVDKIAVPTRFRGELADFQSDIALLFLTKPVEYNDYVAPICMDFDIVMEEQQLKPNNVGKLGVWGGTDENVGESSGLKIKNIAYVDINKCITDASPEFRAYITSDKICAAASDGTEVCESHKGEGLAFPATDEKTNLVNYYLRGIVPGSRMRWPCITTTVATFTQMTAHEPFLKFHLKSAIW</sequence>
<dbReference type="AlphaFoldDB" id="A0A4C1V5I6"/>
<evidence type="ECO:0000313" key="6">
    <source>
        <dbReference type="Proteomes" id="UP000299102"/>
    </source>
</evidence>
<evidence type="ECO:0000256" key="1">
    <source>
        <dbReference type="ARBA" id="ARBA00023157"/>
    </source>
</evidence>
<dbReference type="PROSITE" id="PS50923">
    <property type="entry name" value="SUSHI"/>
    <property type="match status" value="2"/>
</dbReference>
<organism evidence="5 6">
    <name type="scientific">Eumeta variegata</name>
    <name type="common">Bagworm moth</name>
    <name type="synonym">Eumeta japonica</name>
    <dbReference type="NCBI Taxonomy" id="151549"/>
    <lineage>
        <taxon>Eukaryota</taxon>
        <taxon>Metazoa</taxon>
        <taxon>Ecdysozoa</taxon>
        <taxon>Arthropoda</taxon>
        <taxon>Hexapoda</taxon>
        <taxon>Insecta</taxon>
        <taxon>Pterygota</taxon>
        <taxon>Neoptera</taxon>
        <taxon>Endopterygota</taxon>
        <taxon>Lepidoptera</taxon>
        <taxon>Glossata</taxon>
        <taxon>Ditrysia</taxon>
        <taxon>Tineoidea</taxon>
        <taxon>Psychidae</taxon>
        <taxon>Oiketicinae</taxon>
        <taxon>Eumeta</taxon>
    </lineage>
</organism>
<keyword evidence="5" id="KW-0378">Hydrolase</keyword>
<comment type="caution">
    <text evidence="5">The sequence shown here is derived from an EMBL/GenBank/DDBJ whole genome shotgun (WGS) entry which is preliminary data.</text>
</comment>
<keyword evidence="1" id="KW-1015">Disulfide bond</keyword>
<proteinExistence type="predicted"/>
<dbReference type="GO" id="GO:0004252">
    <property type="term" value="F:serine-type endopeptidase activity"/>
    <property type="evidence" value="ECO:0007669"/>
    <property type="project" value="InterPro"/>
</dbReference>
<dbReference type="SMART" id="SM00032">
    <property type="entry name" value="CCP"/>
    <property type="match status" value="2"/>
</dbReference>
<accession>A0A4C1V5I6</accession>
<dbReference type="InterPro" id="IPR035976">
    <property type="entry name" value="Sushi/SCR/CCP_sf"/>
</dbReference>
<dbReference type="EMBL" id="BGZK01000271">
    <property type="protein sequence ID" value="GBP33274.1"/>
    <property type="molecule type" value="Genomic_DNA"/>
</dbReference>
<dbReference type="InterPro" id="IPR001254">
    <property type="entry name" value="Trypsin_dom"/>
</dbReference>
<dbReference type="SUPFAM" id="SSF57535">
    <property type="entry name" value="Complement control module/SCR domain"/>
    <property type="match status" value="2"/>
</dbReference>
<dbReference type="GO" id="GO:0006508">
    <property type="term" value="P:proteolysis"/>
    <property type="evidence" value="ECO:0007669"/>
    <property type="project" value="UniProtKB-KW"/>
</dbReference>
<evidence type="ECO:0000256" key="2">
    <source>
        <dbReference type="PROSITE-ProRule" id="PRU00302"/>
    </source>
</evidence>
<dbReference type="Pfam" id="PF00084">
    <property type="entry name" value="Sushi"/>
    <property type="match status" value="1"/>
</dbReference>
<dbReference type="InterPro" id="IPR043504">
    <property type="entry name" value="Peptidase_S1_PA_chymotrypsin"/>
</dbReference>
<evidence type="ECO:0000259" key="3">
    <source>
        <dbReference type="PROSITE" id="PS50240"/>
    </source>
</evidence>
<dbReference type="InterPro" id="IPR051333">
    <property type="entry name" value="CLIP_Serine_Protease"/>
</dbReference>
<dbReference type="OrthoDB" id="2019384at2759"/>
<feature type="domain" description="Sushi" evidence="4">
    <location>
        <begin position="252"/>
        <end position="316"/>
    </location>
</feature>
<evidence type="ECO:0000313" key="5">
    <source>
        <dbReference type="EMBL" id="GBP33274.1"/>
    </source>
</evidence>
<dbReference type="SMART" id="SM00020">
    <property type="entry name" value="Tryp_SPc"/>
    <property type="match status" value="1"/>
</dbReference>
<gene>
    <name evidence="5" type="primary">modSP</name>
    <name evidence="5" type="ORF">EVAR_5229_1</name>
</gene>
<dbReference type="STRING" id="151549.A0A4C1V5I6"/>
<keyword evidence="6" id="KW-1185">Reference proteome</keyword>
<dbReference type="PANTHER" id="PTHR24260">
    <property type="match status" value="1"/>
</dbReference>
<reference evidence="5 6" key="1">
    <citation type="journal article" date="2019" name="Commun. Biol.">
        <title>The bagworm genome reveals a unique fibroin gene that provides high tensile strength.</title>
        <authorList>
            <person name="Kono N."/>
            <person name="Nakamura H."/>
            <person name="Ohtoshi R."/>
            <person name="Tomita M."/>
            <person name="Numata K."/>
            <person name="Arakawa K."/>
        </authorList>
    </citation>
    <scope>NUCLEOTIDE SEQUENCE [LARGE SCALE GENOMIC DNA]</scope>
</reference>
<protein>
    <submittedName>
        <fullName evidence="5">Modular serine protease</fullName>
    </submittedName>
</protein>
<dbReference type="PROSITE" id="PS50240">
    <property type="entry name" value="TRYPSIN_DOM"/>
    <property type="match status" value="1"/>
</dbReference>
<dbReference type="SUPFAM" id="SSF50494">
    <property type="entry name" value="Trypsin-like serine proteases"/>
    <property type="match status" value="1"/>
</dbReference>
<dbReference type="CDD" id="cd00033">
    <property type="entry name" value="CCP"/>
    <property type="match status" value="2"/>
</dbReference>